<dbReference type="InterPro" id="IPR011256">
    <property type="entry name" value="Reg_factor_effector_dom_sf"/>
</dbReference>
<dbReference type="SUPFAM" id="SSF55136">
    <property type="entry name" value="Probable bacterial effector-binding domain"/>
    <property type="match status" value="1"/>
</dbReference>
<evidence type="ECO:0000313" key="3">
    <source>
        <dbReference type="EMBL" id="PNH01861.1"/>
    </source>
</evidence>
<gene>
    <name evidence="3" type="ORF">TSOC_012222</name>
</gene>
<dbReference type="OrthoDB" id="511660at2759"/>
<name>A0A2J7ZNL7_9CHLO</name>
<evidence type="ECO:0000313" key="4">
    <source>
        <dbReference type="Proteomes" id="UP000236333"/>
    </source>
</evidence>
<comment type="caution">
    <text evidence="3">The sequence shown here is derived from an EMBL/GenBank/DDBJ whole genome shotgun (WGS) entry which is preliminary data.</text>
</comment>
<feature type="non-terminal residue" evidence="3">
    <location>
        <position position="1"/>
    </location>
</feature>
<organism evidence="3 4">
    <name type="scientific">Tetrabaena socialis</name>
    <dbReference type="NCBI Taxonomy" id="47790"/>
    <lineage>
        <taxon>Eukaryota</taxon>
        <taxon>Viridiplantae</taxon>
        <taxon>Chlorophyta</taxon>
        <taxon>core chlorophytes</taxon>
        <taxon>Chlorophyceae</taxon>
        <taxon>CS clade</taxon>
        <taxon>Chlamydomonadales</taxon>
        <taxon>Tetrabaenaceae</taxon>
        <taxon>Tetrabaena</taxon>
    </lineage>
</organism>
<accession>A0A2J7ZNL7</accession>
<feature type="region of interest" description="Disordered" evidence="2">
    <location>
        <begin position="1"/>
        <end position="32"/>
    </location>
</feature>
<protein>
    <submittedName>
        <fullName evidence="3">Uncharacterized protein</fullName>
    </submittedName>
</protein>
<dbReference type="Proteomes" id="UP000236333">
    <property type="component" value="Unassembled WGS sequence"/>
</dbReference>
<dbReference type="AlphaFoldDB" id="A0A2J7ZNL7"/>
<reference evidence="3 4" key="1">
    <citation type="journal article" date="2017" name="Mol. Biol. Evol.">
        <title>The 4-celled Tetrabaena socialis nuclear genome reveals the essential components for genetic control of cell number at the origin of multicellularity in the volvocine lineage.</title>
        <authorList>
            <person name="Featherston J."/>
            <person name="Arakaki Y."/>
            <person name="Hanschen E.R."/>
            <person name="Ferris P.J."/>
            <person name="Michod R.E."/>
            <person name="Olson B.J.S.C."/>
            <person name="Nozaki H."/>
            <person name="Durand P.M."/>
        </authorList>
    </citation>
    <scope>NUCLEOTIDE SEQUENCE [LARGE SCALE GENOMIC DNA]</scope>
    <source>
        <strain evidence="3 4">NIES-571</strain>
    </source>
</reference>
<evidence type="ECO:0000256" key="1">
    <source>
        <dbReference type="ARBA" id="ARBA00009817"/>
    </source>
</evidence>
<proteinExistence type="inferred from homology"/>
<evidence type="ECO:0000256" key="2">
    <source>
        <dbReference type="SAM" id="MobiDB-lite"/>
    </source>
</evidence>
<dbReference type="EMBL" id="PGGS01000777">
    <property type="protein sequence ID" value="PNH01861.1"/>
    <property type="molecule type" value="Genomic_DNA"/>
</dbReference>
<dbReference type="InterPro" id="IPR006917">
    <property type="entry name" value="SOUL_heme-bd"/>
</dbReference>
<keyword evidence="4" id="KW-1185">Reference proteome</keyword>
<comment type="similarity">
    <text evidence="1">Belongs to the HEBP family.</text>
</comment>
<dbReference type="Pfam" id="PF04832">
    <property type="entry name" value="SOUL"/>
    <property type="match status" value="1"/>
</dbReference>
<sequence>GSKSMQMFIGKRRAGEAGAPPSDDAGSSTGGAIASLPAPSNAAVRISVAGGELVAVAAFDGFITPTTSEAVRQRLIAALERDGIQLAELEAQGRFRCAQYGAVYQLGGRLNELMLQVRVA</sequence>
<dbReference type="Gene3D" id="3.20.80.10">
    <property type="entry name" value="Regulatory factor, effector binding domain"/>
    <property type="match status" value="1"/>
</dbReference>